<name>A0A9P0JE31_APHGO</name>
<proteinExistence type="predicted"/>
<dbReference type="InterPro" id="IPR018289">
    <property type="entry name" value="MULE_transposase_dom"/>
</dbReference>
<dbReference type="EMBL" id="OU899037">
    <property type="protein sequence ID" value="CAH1736563.1"/>
    <property type="molecule type" value="Genomic_DNA"/>
</dbReference>
<dbReference type="Proteomes" id="UP001154329">
    <property type="component" value="Chromosome 4"/>
</dbReference>
<reference evidence="3" key="2">
    <citation type="submission" date="2022-10" db="EMBL/GenBank/DDBJ databases">
        <authorList>
            <consortium name="ENA_rothamsted_submissions"/>
            <consortium name="culmorum"/>
            <person name="King R."/>
        </authorList>
    </citation>
    <scope>NUCLEOTIDE SEQUENCE</scope>
</reference>
<evidence type="ECO:0000313" key="3">
    <source>
        <dbReference type="EMBL" id="CAH1736563.1"/>
    </source>
</evidence>
<sequence length="616" mass="71687">MALRDHDYVIPANHEEVCVANLNLFLQDHNYAQRPAAIQIQEEDQRQAEEQEEDQQQQQQEDQPQAEGDQPQAEGDQPQAEGDQPQAEEQDQPQAEEQEENQPQEGEEEQQQQARTYRTIPGIRLNSKFYVDNFGYKYYKKKLLINRITLVCERQKNPNRPICHGSASISRNEMDNQILIVVPHNHEPNEIDLNVPFLRNALGERAIDRTITTPSIRGLYNSEIIRHPQAAIRYTFLQTQARTKRMRLSRRPQLPQDMHDLAEMLRDPRNANYASTFQIPSTAFFNQELIVNGVTVGIIFANTSAIEKYREQLATVEIVGIDGTYKTLPQVPMDLRSFLTFQILYKSVAFPMVFVLLGSETEETYCALFAVIRNILPLNYDGIRFVTDYERALMNAVQQIFPNSNLLCCWFHYTQSVVRYCHRKVNGVLNLVKRHDVAARIFRMVLALPHLPAERGHPGCPNFCMEDGLNTIVNYTLQFPEINEVMNRFLMDYIYHYWFLQIGPRFLSVFGQDHRTNNYLESFHATLLTQIGRHPNIWDFLQRLTIVENQFFVEFQQSINNLMIRDGTSRSERENSTRIIAESVQQLNRDGDLLMFLRRTGHRNDGYVQQQIGAYP</sequence>
<dbReference type="Pfam" id="PF10551">
    <property type="entry name" value="MULE"/>
    <property type="match status" value="1"/>
</dbReference>
<evidence type="ECO:0000313" key="4">
    <source>
        <dbReference type="Proteomes" id="UP001154329"/>
    </source>
</evidence>
<protein>
    <recommendedName>
        <fullName evidence="2">MULE transposase domain-containing protein</fullName>
    </recommendedName>
</protein>
<evidence type="ECO:0000259" key="2">
    <source>
        <dbReference type="Pfam" id="PF10551"/>
    </source>
</evidence>
<organism evidence="3 4">
    <name type="scientific">Aphis gossypii</name>
    <name type="common">Cotton aphid</name>
    <dbReference type="NCBI Taxonomy" id="80765"/>
    <lineage>
        <taxon>Eukaryota</taxon>
        <taxon>Metazoa</taxon>
        <taxon>Ecdysozoa</taxon>
        <taxon>Arthropoda</taxon>
        <taxon>Hexapoda</taxon>
        <taxon>Insecta</taxon>
        <taxon>Pterygota</taxon>
        <taxon>Neoptera</taxon>
        <taxon>Paraneoptera</taxon>
        <taxon>Hemiptera</taxon>
        <taxon>Sternorrhyncha</taxon>
        <taxon>Aphidomorpha</taxon>
        <taxon>Aphidoidea</taxon>
        <taxon>Aphididae</taxon>
        <taxon>Aphidini</taxon>
        <taxon>Aphis</taxon>
        <taxon>Aphis</taxon>
    </lineage>
</organism>
<evidence type="ECO:0000256" key="1">
    <source>
        <dbReference type="SAM" id="MobiDB-lite"/>
    </source>
</evidence>
<keyword evidence="4" id="KW-1185">Reference proteome</keyword>
<feature type="region of interest" description="Disordered" evidence="1">
    <location>
        <begin position="41"/>
        <end position="119"/>
    </location>
</feature>
<reference evidence="3" key="1">
    <citation type="submission" date="2022-02" db="EMBL/GenBank/DDBJ databases">
        <authorList>
            <person name="King R."/>
        </authorList>
    </citation>
    <scope>NUCLEOTIDE SEQUENCE</scope>
</reference>
<gene>
    <name evidence="3" type="ORF">APHIGO_LOCUS10282</name>
</gene>
<dbReference type="AlphaFoldDB" id="A0A9P0JE31"/>
<feature type="compositionally biased region" description="Acidic residues" evidence="1">
    <location>
        <begin position="86"/>
        <end position="110"/>
    </location>
</feature>
<feature type="compositionally biased region" description="Low complexity" evidence="1">
    <location>
        <begin position="56"/>
        <end position="85"/>
    </location>
</feature>
<feature type="domain" description="MULE transposase" evidence="2">
    <location>
        <begin position="319"/>
        <end position="415"/>
    </location>
</feature>
<accession>A0A9P0JE31</accession>